<feature type="signal peptide" evidence="5">
    <location>
        <begin position="1"/>
        <end position="20"/>
    </location>
</feature>
<dbReference type="InterPro" id="IPR031825">
    <property type="entry name" value="RXLR"/>
</dbReference>
<comment type="function">
    <text evidence="5">Effector that suppresses plant defense responses during pathogen infection.</text>
</comment>
<comment type="similarity">
    <text evidence="2 5">Belongs to the RxLR effector family.</text>
</comment>
<sequence>MRSLFLLILATLCLLAATLAAASSSTANVPVRVLSTEYTVNEKSRLRGDNKLATEGFNANDEERTIGAALAGMKIEVKKIWATIIERLYKLWRDGKRKV</sequence>
<reference evidence="6 7" key="1">
    <citation type="submission" date="2013-11" db="EMBL/GenBank/DDBJ databases">
        <title>The Genome Sequence of Phytophthora parasitica P1976.</title>
        <authorList>
            <consortium name="The Broad Institute Genomics Platform"/>
            <person name="Russ C."/>
            <person name="Tyler B."/>
            <person name="Panabieres F."/>
            <person name="Shan W."/>
            <person name="Tripathy S."/>
            <person name="Grunwald N."/>
            <person name="Machado M."/>
            <person name="Johnson C.S."/>
            <person name="Walker B."/>
            <person name="Young S."/>
            <person name="Zeng Q."/>
            <person name="Gargeya S."/>
            <person name="Fitzgerald M."/>
            <person name="Haas B."/>
            <person name="Abouelleil A."/>
            <person name="Allen A.W."/>
            <person name="Alvarado L."/>
            <person name="Arachchi H.M."/>
            <person name="Berlin A.M."/>
            <person name="Chapman S.B."/>
            <person name="Gainer-Dewar J."/>
            <person name="Goldberg J."/>
            <person name="Griggs A."/>
            <person name="Gujja S."/>
            <person name="Hansen M."/>
            <person name="Howarth C."/>
            <person name="Imamovic A."/>
            <person name="Ireland A."/>
            <person name="Larimer J."/>
            <person name="McCowan C."/>
            <person name="Murphy C."/>
            <person name="Pearson M."/>
            <person name="Poon T.W."/>
            <person name="Priest M."/>
            <person name="Roberts A."/>
            <person name="Saif S."/>
            <person name="Shea T."/>
            <person name="Sisk P."/>
            <person name="Sykes S."/>
            <person name="Wortman J."/>
            <person name="Nusbaum C."/>
            <person name="Birren B."/>
        </authorList>
    </citation>
    <scope>NUCLEOTIDE SEQUENCE [LARGE SCALE GENOMIC DNA]</scope>
    <source>
        <strain evidence="6 7">P1976</strain>
    </source>
</reference>
<evidence type="ECO:0000256" key="3">
    <source>
        <dbReference type="ARBA" id="ARBA00022525"/>
    </source>
</evidence>
<protein>
    <recommendedName>
        <fullName evidence="5">RxLR effector protein</fullName>
    </recommendedName>
</protein>
<evidence type="ECO:0000256" key="2">
    <source>
        <dbReference type="ARBA" id="ARBA00010400"/>
    </source>
</evidence>
<evidence type="ECO:0000313" key="7">
    <source>
        <dbReference type="Proteomes" id="UP000028582"/>
    </source>
</evidence>
<comment type="subcellular location">
    <subcellularLocation>
        <location evidence="1 5">Secreted</location>
    </subcellularLocation>
</comment>
<evidence type="ECO:0000256" key="5">
    <source>
        <dbReference type="RuleBase" id="RU367124"/>
    </source>
</evidence>
<accession>A0A080ZMD7</accession>
<comment type="caution">
    <text evidence="6">The sequence shown here is derived from an EMBL/GenBank/DDBJ whole genome shotgun (WGS) entry which is preliminary data.</text>
</comment>
<evidence type="ECO:0000256" key="1">
    <source>
        <dbReference type="ARBA" id="ARBA00004613"/>
    </source>
</evidence>
<name>A0A080ZMD7_PHYNI</name>
<comment type="domain">
    <text evidence="5">The RxLR-dEER motif acts to carry the protein into the host cell cytoplasm through binding to cell surface phosphatidylinositol-3-phosphate.</text>
</comment>
<evidence type="ECO:0000313" key="6">
    <source>
        <dbReference type="EMBL" id="ETO67798.1"/>
    </source>
</evidence>
<gene>
    <name evidence="6" type="ORF">F444_15312</name>
</gene>
<feature type="chain" id="PRO_5044984099" description="RxLR effector protein" evidence="5">
    <location>
        <begin position="21"/>
        <end position="99"/>
    </location>
</feature>
<keyword evidence="4 5" id="KW-0732">Signal</keyword>
<dbReference type="OrthoDB" id="142792at2759"/>
<dbReference type="Proteomes" id="UP000028582">
    <property type="component" value="Unassembled WGS sequence"/>
</dbReference>
<keyword evidence="3 5" id="KW-0964">Secreted</keyword>
<dbReference type="AlphaFoldDB" id="A0A080ZMD7"/>
<dbReference type="Pfam" id="PF16810">
    <property type="entry name" value="RXLR"/>
    <property type="match status" value="1"/>
</dbReference>
<evidence type="ECO:0000256" key="4">
    <source>
        <dbReference type="ARBA" id="ARBA00022729"/>
    </source>
</evidence>
<proteinExistence type="inferred from homology"/>
<organism evidence="6 7">
    <name type="scientific">Phytophthora nicotianae P1976</name>
    <dbReference type="NCBI Taxonomy" id="1317066"/>
    <lineage>
        <taxon>Eukaryota</taxon>
        <taxon>Sar</taxon>
        <taxon>Stramenopiles</taxon>
        <taxon>Oomycota</taxon>
        <taxon>Peronosporomycetes</taxon>
        <taxon>Peronosporales</taxon>
        <taxon>Peronosporaceae</taxon>
        <taxon>Phytophthora</taxon>
    </lineage>
</organism>
<dbReference type="EMBL" id="ANJA01002835">
    <property type="protein sequence ID" value="ETO67798.1"/>
    <property type="molecule type" value="Genomic_DNA"/>
</dbReference>